<accession>A0ABY4QWU5</accession>
<reference evidence="1" key="2">
    <citation type="submission" date="2022-05" db="EMBL/GenBank/DDBJ databases">
        <authorList>
            <person name="Kim J.-S."/>
            <person name="Lee K."/>
            <person name="Suh M."/>
            <person name="Eom M."/>
            <person name="Kim J.-S."/>
            <person name="Kim D.-S."/>
            <person name="Ko S.-H."/>
            <person name="Shin Y."/>
            <person name="Lee J.-S."/>
        </authorList>
    </citation>
    <scope>NUCLEOTIDE SEQUENCE</scope>
    <source>
        <strain evidence="1">N237</strain>
    </source>
</reference>
<evidence type="ECO:0000313" key="2">
    <source>
        <dbReference type="Proteomes" id="UP001056336"/>
    </source>
</evidence>
<gene>
    <name evidence="1" type="ORF">M6D93_15200</name>
</gene>
<reference evidence="1" key="1">
    <citation type="journal article" date="2018" name="Int. J. Syst. Evol. Microbiol.">
        <title>Jatrophihabitans telluris sp. nov., isolated from sediment soil of lava forest wetlands and the emended description of the genus Jatrophihabitans.</title>
        <authorList>
            <person name="Lee K.C."/>
            <person name="Suh M.K."/>
            <person name="Eom M.K."/>
            <person name="Kim K.K."/>
            <person name="Kim J.S."/>
            <person name="Kim D.S."/>
            <person name="Ko S.H."/>
            <person name="Shin Y.K."/>
            <person name="Lee J.S."/>
        </authorList>
    </citation>
    <scope>NUCLEOTIDE SEQUENCE</scope>
    <source>
        <strain evidence="1">N237</strain>
    </source>
</reference>
<organism evidence="1 2">
    <name type="scientific">Jatrophihabitans telluris</name>
    <dbReference type="NCBI Taxonomy" id="2038343"/>
    <lineage>
        <taxon>Bacteria</taxon>
        <taxon>Bacillati</taxon>
        <taxon>Actinomycetota</taxon>
        <taxon>Actinomycetes</taxon>
        <taxon>Jatrophihabitantales</taxon>
        <taxon>Jatrophihabitantaceae</taxon>
        <taxon>Jatrophihabitans</taxon>
    </lineage>
</organism>
<keyword evidence="2" id="KW-1185">Reference proteome</keyword>
<dbReference type="EMBL" id="CP097332">
    <property type="protein sequence ID" value="UQX87637.1"/>
    <property type="molecule type" value="Genomic_DNA"/>
</dbReference>
<name>A0ABY4QWU5_9ACTN</name>
<proteinExistence type="predicted"/>
<dbReference type="Proteomes" id="UP001056336">
    <property type="component" value="Chromosome"/>
</dbReference>
<sequence>MDILNPNPAAGFPQALWLTYWAIMDYPDLNRDEILALVVPEAMRAHTPGDGAHVKRALAGLVEFRLVERSGEGLHSCAKVDSPHAFLRLLRNRLVRPPDELGDGFEGAPDVRAGLIWLLRQSPTEPLDYSVNVAPVMPTKLFTNGAHWNTFRSWCEALGFGRPALTSMVTGSGQKVTGAKVVPDPTVAVIDAIRYPFGEPLAKGAQIPIGSLLEFLRNELPVLPGHPSATYPGLGDDSDGGVRALGLALASAEERHLLTMTYQSDPSGVMALPDAQEHGKPRYVSAVTITKDTR</sequence>
<dbReference type="RefSeq" id="WP_249770353.1">
    <property type="nucleotide sequence ID" value="NZ_CP097332.1"/>
</dbReference>
<evidence type="ECO:0000313" key="1">
    <source>
        <dbReference type="EMBL" id="UQX87637.1"/>
    </source>
</evidence>
<protein>
    <submittedName>
        <fullName evidence="1">Uncharacterized protein</fullName>
    </submittedName>
</protein>